<dbReference type="GO" id="GO:0034473">
    <property type="term" value="P:U1 snRNA 3'-end processing"/>
    <property type="evidence" value="ECO:0007669"/>
    <property type="project" value="TreeGrafter"/>
</dbReference>
<dbReference type="SUPFAM" id="SSF55666">
    <property type="entry name" value="Ribonuclease PH domain 2-like"/>
    <property type="match status" value="1"/>
</dbReference>
<proteinExistence type="inferred from homology"/>
<evidence type="ECO:0000256" key="7">
    <source>
        <dbReference type="ARBA" id="ARBA00022884"/>
    </source>
</evidence>
<feature type="domain" description="Exoribonuclease phosphorolytic" evidence="10">
    <location>
        <begin position="31"/>
        <end position="165"/>
    </location>
</feature>
<dbReference type="Pfam" id="PF01138">
    <property type="entry name" value="RNase_PH"/>
    <property type="match status" value="1"/>
</dbReference>
<dbReference type="GO" id="GO:0000176">
    <property type="term" value="C:nuclear exosome (RNase complex)"/>
    <property type="evidence" value="ECO:0007669"/>
    <property type="project" value="TreeGrafter"/>
</dbReference>
<dbReference type="GO" id="GO:0071035">
    <property type="term" value="P:nuclear polyadenylation-dependent rRNA catabolic process"/>
    <property type="evidence" value="ECO:0007669"/>
    <property type="project" value="TreeGrafter"/>
</dbReference>
<dbReference type="InterPro" id="IPR033196">
    <property type="entry name" value="Rrp43"/>
</dbReference>
<keyword evidence="12" id="KW-1185">Reference proteome</keyword>
<dbReference type="FunFam" id="3.30.230.70:FF:000017">
    <property type="entry name" value="Exosome complex component Rrp42"/>
    <property type="match status" value="1"/>
</dbReference>
<organism evidence="11 12">
    <name type="scientific">Brenthis ino</name>
    <name type="common">lesser marbled fritillary</name>
    <dbReference type="NCBI Taxonomy" id="405034"/>
    <lineage>
        <taxon>Eukaryota</taxon>
        <taxon>Metazoa</taxon>
        <taxon>Ecdysozoa</taxon>
        <taxon>Arthropoda</taxon>
        <taxon>Hexapoda</taxon>
        <taxon>Insecta</taxon>
        <taxon>Pterygota</taxon>
        <taxon>Neoptera</taxon>
        <taxon>Endopterygota</taxon>
        <taxon>Lepidoptera</taxon>
        <taxon>Glossata</taxon>
        <taxon>Ditrysia</taxon>
        <taxon>Papilionoidea</taxon>
        <taxon>Nymphalidae</taxon>
        <taxon>Heliconiinae</taxon>
        <taxon>Argynnini</taxon>
        <taxon>Brenthis</taxon>
    </lineage>
</organism>
<gene>
    <name evidence="11" type="ORF">BINO364_LOCUS7742</name>
</gene>
<keyword evidence="4" id="KW-0963">Cytoplasm</keyword>
<feature type="non-terminal residue" evidence="11">
    <location>
        <position position="278"/>
    </location>
</feature>
<dbReference type="PANTHER" id="PTHR11097">
    <property type="entry name" value="EXOSOME COMPLEX EXONUCLEASE RIBOSOMAL RNA PROCESSING PROTEIN"/>
    <property type="match status" value="1"/>
</dbReference>
<dbReference type="InterPro" id="IPR036345">
    <property type="entry name" value="ExoRNase_PH_dom2_sf"/>
</dbReference>
<keyword evidence="6" id="KW-0271">Exosome</keyword>
<dbReference type="OrthoDB" id="45882at2759"/>
<dbReference type="SUPFAM" id="SSF54211">
    <property type="entry name" value="Ribosomal protein S5 domain 2-like"/>
    <property type="match status" value="1"/>
</dbReference>
<dbReference type="GO" id="GO:0071028">
    <property type="term" value="P:nuclear mRNA surveillance"/>
    <property type="evidence" value="ECO:0007669"/>
    <property type="project" value="TreeGrafter"/>
</dbReference>
<evidence type="ECO:0000313" key="12">
    <source>
        <dbReference type="Proteomes" id="UP000838878"/>
    </source>
</evidence>
<evidence type="ECO:0000256" key="4">
    <source>
        <dbReference type="ARBA" id="ARBA00022490"/>
    </source>
</evidence>
<accession>A0A8J9VHE4</accession>
<evidence type="ECO:0000256" key="5">
    <source>
        <dbReference type="ARBA" id="ARBA00022552"/>
    </source>
</evidence>
<dbReference type="PANTHER" id="PTHR11097:SF9">
    <property type="entry name" value="EXOSOME COMPLEX COMPONENT RRP43"/>
    <property type="match status" value="1"/>
</dbReference>
<dbReference type="InterPro" id="IPR001247">
    <property type="entry name" value="ExoRNase_PH_dom1"/>
</dbReference>
<dbReference type="GO" id="GO:0016075">
    <property type="term" value="P:rRNA catabolic process"/>
    <property type="evidence" value="ECO:0007669"/>
    <property type="project" value="TreeGrafter"/>
</dbReference>
<evidence type="ECO:0000256" key="9">
    <source>
        <dbReference type="ARBA" id="ARBA00030617"/>
    </source>
</evidence>
<evidence type="ECO:0000313" key="11">
    <source>
        <dbReference type="EMBL" id="CAH0721673.1"/>
    </source>
</evidence>
<comment type="similarity">
    <text evidence="3">Belongs to the RNase PH family.</text>
</comment>
<name>A0A8J9VHE4_9NEOP</name>
<reference evidence="11" key="1">
    <citation type="submission" date="2021-12" db="EMBL/GenBank/DDBJ databases">
        <authorList>
            <person name="Martin H S."/>
        </authorList>
    </citation>
    <scope>NUCLEOTIDE SEQUENCE</scope>
</reference>
<evidence type="ECO:0000256" key="6">
    <source>
        <dbReference type="ARBA" id="ARBA00022835"/>
    </source>
</evidence>
<evidence type="ECO:0000259" key="10">
    <source>
        <dbReference type="Pfam" id="PF01138"/>
    </source>
</evidence>
<dbReference type="GO" id="GO:0000467">
    <property type="term" value="P:exonucleolytic trimming to generate mature 3'-end of 5.8S rRNA from tricistronic rRNA transcript (SSU-rRNA, 5.8S rRNA, LSU-rRNA)"/>
    <property type="evidence" value="ECO:0007669"/>
    <property type="project" value="TreeGrafter"/>
</dbReference>
<dbReference type="CDD" id="cd11369">
    <property type="entry name" value="RNase_PH_RRP43"/>
    <property type="match status" value="1"/>
</dbReference>
<dbReference type="AlphaFoldDB" id="A0A8J9VHE4"/>
<dbReference type="EMBL" id="OV170222">
    <property type="protein sequence ID" value="CAH0721673.1"/>
    <property type="molecule type" value="Genomic_DNA"/>
</dbReference>
<dbReference type="InterPro" id="IPR027408">
    <property type="entry name" value="PNPase/RNase_PH_dom_sf"/>
</dbReference>
<dbReference type="GO" id="GO:0005730">
    <property type="term" value="C:nucleolus"/>
    <property type="evidence" value="ECO:0007669"/>
    <property type="project" value="UniProtKB-SubCell"/>
</dbReference>
<comment type="subcellular location">
    <subcellularLocation>
        <location evidence="1">Cytoplasm</location>
    </subcellularLocation>
    <subcellularLocation>
        <location evidence="2">Nucleus</location>
        <location evidence="2">Nucleolus</location>
    </subcellularLocation>
</comment>
<evidence type="ECO:0000256" key="1">
    <source>
        <dbReference type="ARBA" id="ARBA00004496"/>
    </source>
</evidence>
<keyword evidence="8" id="KW-0539">Nucleus</keyword>
<dbReference type="GO" id="GO:0034476">
    <property type="term" value="P:U5 snRNA 3'-end processing"/>
    <property type="evidence" value="ECO:0007669"/>
    <property type="project" value="TreeGrafter"/>
</dbReference>
<keyword evidence="7" id="KW-0694">RNA-binding</keyword>
<dbReference type="InterPro" id="IPR020568">
    <property type="entry name" value="Ribosomal_Su5_D2-typ_SF"/>
</dbReference>
<dbReference type="GO" id="GO:0035925">
    <property type="term" value="F:mRNA 3'-UTR AU-rich region binding"/>
    <property type="evidence" value="ECO:0007669"/>
    <property type="project" value="TreeGrafter"/>
</dbReference>
<dbReference type="GO" id="GO:0034475">
    <property type="term" value="P:U4 snRNA 3'-end processing"/>
    <property type="evidence" value="ECO:0007669"/>
    <property type="project" value="TreeGrafter"/>
</dbReference>
<dbReference type="InterPro" id="IPR050590">
    <property type="entry name" value="Exosome_comp_Rrp42_subfam"/>
</dbReference>
<dbReference type="Proteomes" id="UP000838878">
    <property type="component" value="Chromosome 2"/>
</dbReference>
<evidence type="ECO:0000256" key="3">
    <source>
        <dbReference type="ARBA" id="ARBA00006678"/>
    </source>
</evidence>
<sequence length="278" mass="30549">MAVYKIIHPVKYFNDYISRNVRPDGRLFEDQRDIKLNVNAIKAADASAVVKCGNTTVVCGIKLELAKPKAEEPELGFIVTNVELLPLCSSKFRPGPPSDHAQVISNIVSDIFKNSNCVDLKDLCVIPDKLAWVLYCDIVCLDNDGSVVDACIITLMTSLKMLSLPSVSYDGETEEIKVDTNTRTPLKVHGLPVATSFAVYQQSPRSIVLADPSAYEEEMSGGIGANLIICWNKGQFCGIQKFGGSNLSSETEKKTLILAKERSKLVEKVIETCIKNEF</sequence>
<protein>
    <recommendedName>
        <fullName evidence="9">Ribosomal RNA-processing protein 43</fullName>
    </recommendedName>
</protein>
<keyword evidence="5" id="KW-0698">rRNA processing</keyword>
<evidence type="ECO:0000256" key="2">
    <source>
        <dbReference type="ARBA" id="ARBA00004604"/>
    </source>
</evidence>
<evidence type="ECO:0000256" key="8">
    <source>
        <dbReference type="ARBA" id="ARBA00023242"/>
    </source>
</evidence>
<dbReference type="GO" id="GO:0071038">
    <property type="term" value="P:TRAMP-dependent tRNA surveillance pathway"/>
    <property type="evidence" value="ECO:0007669"/>
    <property type="project" value="TreeGrafter"/>
</dbReference>
<dbReference type="GO" id="GO:0000177">
    <property type="term" value="C:cytoplasmic exosome (RNase complex)"/>
    <property type="evidence" value="ECO:0007669"/>
    <property type="project" value="TreeGrafter"/>
</dbReference>
<dbReference type="Gene3D" id="3.30.230.70">
    <property type="entry name" value="GHMP Kinase, N-terminal domain"/>
    <property type="match status" value="1"/>
</dbReference>